<accession>A0A1H3L4U3</accession>
<feature type="binding site" evidence="5">
    <location>
        <position position="27"/>
    </location>
    <ligand>
        <name>xanthine</name>
        <dbReference type="ChEBI" id="CHEBI:17712"/>
    </ligand>
</feature>
<comment type="subcellular location">
    <subcellularLocation>
        <location evidence="5">Cytoplasm</location>
    </subcellularLocation>
</comment>
<evidence type="ECO:0000313" key="8">
    <source>
        <dbReference type="EMBL" id="SDY59209.1"/>
    </source>
</evidence>
<sequence length="211" mass="23519">MQLLKNYIQEHGTVLTDGVLKVDAFLNHAVDPKLMTEIGREFARRFSQEPITKIITLESSGIAPALMTSIELGCDFVFARKRKSLTMTDRLYSSQVYSFTKQQYSEISISKDFITASDHVLIIDDFLANGQAALGLIDIVHQAGASVAGIGIVIEKSFQSGRNKLIEKGYRVESLARIASLEKQKVAFVQEKTIDEGDTRYVRKNNPLSMV</sequence>
<dbReference type="UniPathway" id="UPA00602">
    <property type="reaction ID" value="UER00658"/>
</dbReference>
<dbReference type="HAMAP" id="MF_01184">
    <property type="entry name" value="XPRTase"/>
    <property type="match status" value="1"/>
</dbReference>
<keyword evidence="2 5" id="KW-0328">Glycosyltransferase</keyword>
<comment type="function">
    <text evidence="5">Converts the preformed base xanthine, a product of nucleic acid breakdown, to xanthosine 5'-monophosphate (XMP), so it can be reused for RNA or DNA synthesis.</text>
</comment>
<keyword evidence="9" id="KW-1185">Reference proteome</keyword>
<dbReference type="InterPro" id="IPR050118">
    <property type="entry name" value="Pur/Pyrimidine_PRTase"/>
</dbReference>
<evidence type="ECO:0000256" key="1">
    <source>
        <dbReference type="ARBA" id="ARBA00022490"/>
    </source>
</evidence>
<feature type="domain" description="Phosphoribosyltransferase" evidence="7">
    <location>
        <begin position="42"/>
        <end position="157"/>
    </location>
</feature>
<dbReference type="OrthoDB" id="9790678at2"/>
<evidence type="ECO:0000256" key="2">
    <source>
        <dbReference type="ARBA" id="ARBA00022676"/>
    </source>
</evidence>
<dbReference type="EC" id="2.4.2.22" evidence="5 6"/>
<dbReference type="GO" id="GO:0006166">
    <property type="term" value="P:purine ribonucleoside salvage"/>
    <property type="evidence" value="ECO:0007669"/>
    <property type="project" value="UniProtKB-KW"/>
</dbReference>
<dbReference type="PANTHER" id="PTHR43864">
    <property type="entry name" value="HYPOXANTHINE/GUANINE PHOSPHORIBOSYLTRANSFERASE"/>
    <property type="match status" value="1"/>
</dbReference>
<protein>
    <recommendedName>
        <fullName evidence="5 6">Xanthine phosphoribosyltransferase</fullName>
        <shortName evidence="5">XPRTase</shortName>
        <ecNumber evidence="5 6">2.4.2.22</ecNumber>
    </recommendedName>
</protein>
<feature type="binding site" evidence="5">
    <location>
        <begin position="128"/>
        <end position="132"/>
    </location>
    <ligand>
        <name>5-phospho-alpha-D-ribose 1-diphosphate</name>
        <dbReference type="ChEBI" id="CHEBI:58017"/>
    </ligand>
</feature>
<evidence type="ECO:0000313" key="9">
    <source>
        <dbReference type="Proteomes" id="UP000198935"/>
    </source>
</evidence>
<reference evidence="9" key="1">
    <citation type="submission" date="2016-10" db="EMBL/GenBank/DDBJ databases">
        <authorList>
            <person name="Varghese N."/>
            <person name="Submissions S."/>
        </authorList>
    </citation>
    <scope>NUCLEOTIDE SEQUENCE [LARGE SCALE GENOMIC DNA]</scope>
    <source>
        <strain evidence="9">SP</strain>
    </source>
</reference>
<evidence type="ECO:0000256" key="3">
    <source>
        <dbReference type="ARBA" id="ARBA00022679"/>
    </source>
</evidence>
<dbReference type="PANTHER" id="PTHR43864:SF1">
    <property type="entry name" value="XANTHINE PHOSPHORIBOSYLTRANSFERASE"/>
    <property type="match status" value="1"/>
</dbReference>
<keyword evidence="3 5" id="KW-0808">Transferase</keyword>
<dbReference type="GO" id="GO:0046110">
    <property type="term" value="P:xanthine metabolic process"/>
    <property type="evidence" value="ECO:0007669"/>
    <property type="project" value="UniProtKB-UniRule"/>
</dbReference>
<keyword evidence="4 5" id="KW-0660">Purine salvage</keyword>
<evidence type="ECO:0000256" key="4">
    <source>
        <dbReference type="ARBA" id="ARBA00022726"/>
    </source>
</evidence>
<dbReference type="CDD" id="cd06223">
    <property type="entry name" value="PRTases_typeI"/>
    <property type="match status" value="1"/>
</dbReference>
<dbReference type="Pfam" id="PF00156">
    <property type="entry name" value="Pribosyltran"/>
    <property type="match status" value="1"/>
</dbReference>
<dbReference type="EMBL" id="FNPI01000002">
    <property type="protein sequence ID" value="SDY59209.1"/>
    <property type="molecule type" value="Genomic_DNA"/>
</dbReference>
<dbReference type="NCBIfam" id="TIGR01744">
    <property type="entry name" value="XPRTase"/>
    <property type="match status" value="1"/>
</dbReference>
<keyword evidence="1 5" id="KW-0963">Cytoplasm</keyword>
<dbReference type="InterPro" id="IPR029057">
    <property type="entry name" value="PRTase-like"/>
</dbReference>
<dbReference type="AlphaFoldDB" id="A0A1H3L4U3"/>
<proteinExistence type="inferred from homology"/>
<dbReference type="Proteomes" id="UP000198935">
    <property type="component" value="Unassembled WGS sequence"/>
</dbReference>
<evidence type="ECO:0000256" key="5">
    <source>
        <dbReference type="HAMAP-Rule" id="MF_01184"/>
    </source>
</evidence>
<dbReference type="STRING" id="1503961.SAMN05421736_102353"/>
<dbReference type="InterPro" id="IPR010079">
    <property type="entry name" value="Xanthine_PRibTrfase"/>
</dbReference>
<dbReference type="InterPro" id="IPR000836">
    <property type="entry name" value="PRTase_dom"/>
</dbReference>
<organism evidence="8 9">
    <name type="scientific">Evansella caseinilytica</name>
    <dbReference type="NCBI Taxonomy" id="1503961"/>
    <lineage>
        <taxon>Bacteria</taxon>
        <taxon>Bacillati</taxon>
        <taxon>Bacillota</taxon>
        <taxon>Bacilli</taxon>
        <taxon>Bacillales</taxon>
        <taxon>Bacillaceae</taxon>
        <taxon>Evansella</taxon>
    </lineage>
</organism>
<dbReference type="GO" id="GO:0032265">
    <property type="term" value="P:XMP salvage"/>
    <property type="evidence" value="ECO:0007669"/>
    <property type="project" value="UniProtKB-UniRule"/>
</dbReference>
<dbReference type="Gene3D" id="3.40.50.2020">
    <property type="match status" value="1"/>
</dbReference>
<feature type="binding site" evidence="5">
    <location>
        <position position="20"/>
    </location>
    <ligand>
        <name>xanthine</name>
        <dbReference type="ChEBI" id="CHEBI:17712"/>
    </ligand>
</feature>
<comment type="catalytic activity">
    <reaction evidence="5">
        <text>XMP + diphosphate = xanthine + 5-phospho-alpha-D-ribose 1-diphosphate</text>
        <dbReference type="Rhea" id="RHEA:10800"/>
        <dbReference type="ChEBI" id="CHEBI:17712"/>
        <dbReference type="ChEBI" id="CHEBI:33019"/>
        <dbReference type="ChEBI" id="CHEBI:57464"/>
        <dbReference type="ChEBI" id="CHEBI:58017"/>
        <dbReference type="EC" id="2.4.2.22"/>
    </reaction>
</comment>
<dbReference type="GO" id="GO:0005737">
    <property type="term" value="C:cytoplasm"/>
    <property type="evidence" value="ECO:0007669"/>
    <property type="project" value="UniProtKB-SubCell"/>
</dbReference>
<dbReference type="NCBIfam" id="NF006671">
    <property type="entry name" value="PRK09219.1"/>
    <property type="match status" value="1"/>
</dbReference>
<comment type="subunit">
    <text evidence="5">Homodimer.</text>
</comment>
<dbReference type="SUPFAM" id="SSF53271">
    <property type="entry name" value="PRTase-like"/>
    <property type="match status" value="1"/>
</dbReference>
<evidence type="ECO:0000256" key="6">
    <source>
        <dbReference type="NCBIfam" id="TIGR01744"/>
    </source>
</evidence>
<comment type="pathway">
    <text evidence="5">Purine metabolism; XMP biosynthesis via salvage pathway; XMP from xanthine: step 1/1.</text>
</comment>
<name>A0A1H3L4U3_9BACI</name>
<dbReference type="GO" id="GO:0000310">
    <property type="term" value="F:xanthine phosphoribosyltransferase activity"/>
    <property type="evidence" value="ECO:0007669"/>
    <property type="project" value="UniProtKB-UniRule"/>
</dbReference>
<evidence type="ECO:0000259" key="7">
    <source>
        <dbReference type="Pfam" id="PF00156"/>
    </source>
</evidence>
<gene>
    <name evidence="5" type="primary">xpt</name>
    <name evidence="8" type="ORF">SAMN05421736_102353</name>
</gene>
<comment type="similarity">
    <text evidence="5">Belongs to the purine/pyrimidine phosphoribosyltransferase family. Xpt subfamily.</text>
</comment>
<feature type="binding site" evidence="5">
    <location>
        <position position="156"/>
    </location>
    <ligand>
        <name>xanthine</name>
        <dbReference type="ChEBI" id="CHEBI:17712"/>
    </ligand>
</feature>